<name>K9W8M0_9CYAN</name>
<protein>
    <submittedName>
        <fullName evidence="2">Glycosyltransferase</fullName>
    </submittedName>
</protein>
<keyword evidence="3" id="KW-1185">Reference proteome</keyword>
<dbReference type="Proteomes" id="UP000010471">
    <property type="component" value="Chromosome"/>
</dbReference>
<organism evidence="2 3">
    <name type="scientific">Allocoleopsis franciscana PCC 7113</name>
    <dbReference type="NCBI Taxonomy" id="1173027"/>
    <lineage>
        <taxon>Bacteria</taxon>
        <taxon>Bacillati</taxon>
        <taxon>Cyanobacteriota</taxon>
        <taxon>Cyanophyceae</taxon>
        <taxon>Coleofasciculales</taxon>
        <taxon>Coleofasciculaceae</taxon>
        <taxon>Allocoleopsis</taxon>
        <taxon>Allocoleopsis franciscana</taxon>
    </lineage>
</organism>
<dbReference type="Pfam" id="PF00534">
    <property type="entry name" value="Glycos_transf_1"/>
    <property type="match status" value="1"/>
</dbReference>
<sequence>MYKITFPIPVFLIDEKHISIPTGLARDILTQLKYEPKLRLICPQVPDGTIIQDSYTISLDDYPGLSFRLLPWSGGMRSWPLHYLAVRAALIEEVRDATVWHTVCGINLWDVTTLSYEIGRLYSKGIRVFYLDSDPTSILEKSGGLSSLKAKLVDSQIKQRVTDADATFFLGLGVQKRYGHLARRSSTNQAVWLQKEDVANEEDVRRKFEQSSDQPIRMILPVRLEAWKGADDVIQALINLGDQLPAYQLDIMGSGPYKEQLIALARNHTDKIRFVDPVPYGPVFFERLRSYHIVFVPTRGLEEQRVAYDAAASGCVLLHSRTVTLETSLRDLQPRWSFEPANINSLSSAIQSAIGERSRWTQAGLAGIGFMQGRTIDEMHRSRAEFIRSVQHSVYPNAKNLVASAT</sequence>
<dbReference type="SUPFAM" id="SSF53756">
    <property type="entry name" value="UDP-Glycosyltransferase/glycogen phosphorylase"/>
    <property type="match status" value="1"/>
</dbReference>
<evidence type="ECO:0000313" key="3">
    <source>
        <dbReference type="Proteomes" id="UP000010471"/>
    </source>
</evidence>
<gene>
    <name evidence="2" type="ORF">Mic7113_0157</name>
</gene>
<feature type="domain" description="Glycosyl transferase family 1" evidence="1">
    <location>
        <begin position="206"/>
        <end position="356"/>
    </location>
</feature>
<accession>K9W8M0</accession>
<dbReference type="Gene3D" id="3.40.50.2000">
    <property type="entry name" value="Glycogen Phosphorylase B"/>
    <property type="match status" value="1"/>
</dbReference>
<evidence type="ECO:0000313" key="2">
    <source>
        <dbReference type="EMBL" id="AFZ16094.1"/>
    </source>
</evidence>
<dbReference type="eggNOG" id="COG0438">
    <property type="taxonomic scope" value="Bacteria"/>
</dbReference>
<dbReference type="HOGENOM" id="CLU_677591_0_0_3"/>
<dbReference type="AlphaFoldDB" id="K9W8M0"/>
<dbReference type="RefSeq" id="WP_015180258.1">
    <property type="nucleotide sequence ID" value="NC_019738.1"/>
</dbReference>
<keyword evidence="2" id="KW-0808">Transferase</keyword>
<evidence type="ECO:0000259" key="1">
    <source>
        <dbReference type="Pfam" id="PF00534"/>
    </source>
</evidence>
<dbReference type="GO" id="GO:0016757">
    <property type="term" value="F:glycosyltransferase activity"/>
    <property type="evidence" value="ECO:0007669"/>
    <property type="project" value="InterPro"/>
</dbReference>
<dbReference type="STRING" id="1173027.Mic7113_0157"/>
<dbReference type="EMBL" id="CP003630">
    <property type="protein sequence ID" value="AFZ16094.1"/>
    <property type="molecule type" value="Genomic_DNA"/>
</dbReference>
<dbReference type="OrthoDB" id="250078at2"/>
<proteinExistence type="predicted"/>
<dbReference type="KEGG" id="mic:Mic7113_0157"/>
<reference evidence="2 3" key="1">
    <citation type="submission" date="2012-06" db="EMBL/GenBank/DDBJ databases">
        <title>Finished chromosome of genome of Microcoleus sp. PCC 7113.</title>
        <authorList>
            <consortium name="US DOE Joint Genome Institute"/>
            <person name="Gugger M."/>
            <person name="Coursin T."/>
            <person name="Rippka R."/>
            <person name="Tandeau De Marsac N."/>
            <person name="Huntemann M."/>
            <person name="Wei C.-L."/>
            <person name="Han J."/>
            <person name="Detter J.C."/>
            <person name="Han C."/>
            <person name="Tapia R."/>
            <person name="Chen A."/>
            <person name="Kyrpides N."/>
            <person name="Mavromatis K."/>
            <person name="Markowitz V."/>
            <person name="Szeto E."/>
            <person name="Ivanova N."/>
            <person name="Pagani I."/>
            <person name="Pati A."/>
            <person name="Goodwin L."/>
            <person name="Nordberg H.P."/>
            <person name="Cantor M.N."/>
            <person name="Hua S.X."/>
            <person name="Woyke T."/>
            <person name="Kerfeld C.A."/>
        </authorList>
    </citation>
    <scope>NUCLEOTIDE SEQUENCE [LARGE SCALE GENOMIC DNA]</scope>
    <source>
        <strain evidence="2 3">PCC 7113</strain>
    </source>
</reference>
<dbReference type="InterPro" id="IPR001296">
    <property type="entry name" value="Glyco_trans_1"/>
</dbReference>